<gene>
    <name evidence="7" type="primary">ASNSD1</name>
    <name evidence="7" type="ORF">BLAG_LOCUS6510</name>
</gene>
<feature type="domain" description="Glutamine amidotransferase type-2" evidence="6">
    <location>
        <begin position="2"/>
        <end position="194"/>
    </location>
</feature>
<evidence type="ECO:0000256" key="5">
    <source>
        <dbReference type="SAM" id="MobiDB-lite"/>
    </source>
</evidence>
<dbReference type="InterPro" id="IPR051857">
    <property type="entry name" value="Asn_synthetase_domain"/>
</dbReference>
<accession>A0A8J9YXN9</accession>
<feature type="region of interest" description="Disordered" evidence="5">
    <location>
        <begin position="387"/>
        <end position="412"/>
    </location>
</feature>
<protein>
    <recommendedName>
        <fullName evidence="4">Asparagine synthetase domain-containing protein 1</fullName>
    </recommendedName>
</protein>
<dbReference type="EMBL" id="OV696698">
    <property type="protein sequence ID" value="CAH1243583.1"/>
    <property type="molecule type" value="Genomic_DNA"/>
</dbReference>
<dbReference type="AlphaFoldDB" id="A0A8J9YXN9"/>
<dbReference type="Proteomes" id="UP000838412">
    <property type="component" value="Chromosome 13"/>
</dbReference>
<dbReference type="Gene3D" id="3.60.20.10">
    <property type="entry name" value="Glutamine Phosphoribosylpyrophosphate, subunit 1, domain 1"/>
    <property type="match status" value="1"/>
</dbReference>
<dbReference type="Pfam" id="PF00733">
    <property type="entry name" value="Asn_synthase"/>
    <property type="match status" value="2"/>
</dbReference>
<evidence type="ECO:0000256" key="2">
    <source>
        <dbReference type="ARBA" id="ARBA00022888"/>
    </source>
</evidence>
<sequence>MCGICCVLSRRSAESRKQSPPIIQEVRQNLLRRGPDCHHILQDVCLTSDPDTQHYGTFLGSVLHMRGEITKQPSQDECGNILLWNGEIFDGVKVEEDQNDTTVLLQLLAASHGEEGLHQVFQSIKGPWAFIYWQTCSKQLWFGRDYFGRRSLLWRLPDGETDVFALSSVAARPGPQHGQWQEIPAKGIFCISMESWVPGTPLSIKWYPWQHEIGTTHPSHPDQFADEDWHLRTSVSITKMGSGPTSPVLPFNRQLPDQVNQNVDSSVSSQVDGTGVENGFQLPASTCNSPEARAGPDSITRCASNDVCKGTEKLAAMPDMLDQMVDEKLKSLAVQLIAVLGEAVKRRVFNLPRGRESNRAKSTVQKQHVEQLDSLEKLQDKAEQLQLSDDGSGDGLSLGGASAVPSTTADPAVKMGCPEMSLEVEMRTAAVRHSAEENCSEKCRVAILFSGGVDSMVIAALADRFVPPNEPIDLLNVAFQQKEKQHQPGKKKGGKKQSEGAPDGPFQVPDRITGHQGLEELVRINPSRHWNFVEVNVTLDELRERRSQHVNHLLYPLQTVLDDSIGCAIWFASRGRGRLANCPDRSQADNSYSSPAKVLLVGMGADEQLAGYSRHRSKFRSEGWRGLLEEVEMEVDRISSRNLGRDDRIISDHGKESRFPFLDEDVVSYLSSVPIQYKANLTLPRGIGEKLLLRVAARELGLSSAAVLPKRAIQFGSRIAKMENSAEKASDRCNRLTTE</sequence>
<dbReference type="GO" id="GO:0006529">
    <property type="term" value="P:asparagine biosynthetic process"/>
    <property type="evidence" value="ECO:0007669"/>
    <property type="project" value="UniProtKB-KW"/>
</dbReference>
<keyword evidence="1" id="KW-0028">Amino-acid biosynthesis</keyword>
<evidence type="ECO:0000256" key="3">
    <source>
        <dbReference type="ARBA" id="ARBA00022962"/>
    </source>
</evidence>
<feature type="region of interest" description="Disordered" evidence="5">
    <location>
        <begin position="481"/>
        <end position="511"/>
    </location>
</feature>
<dbReference type="InterPro" id="IPR029055">
    <property type="entry name" value="Ntn_hydrolases_N"/>
</dbReference>
<dbReference type="InterPro" id="IPR017932">
    <property type="entry name" value="GATase_2_dom"/>
</dbReference>
<organism evidence="7 8">
    <name type="scientific">Branchiostoma lanceolatum</name>
    <name type="common">Common lancelet</name>
    <name type="synonym">Amphioxus lanceolatum</name>
    <dbReference type="NCBI Taxonomy" id="7740"/>
    <lineage>
        <taxon>Eukaryota</taxon>
        <taxon>Metazoa</taxon>
        <taxon>Chordata</taxon>
        <taxon>Cephalochordata</taxon>
        <taxon>Leptocardii</taxon>
        <taxon>Amphioxiformes</taxon>
        <taxon>Branchiostomatidae</taxon>
        <taxon>Branchiostoma</taxon>
    </lineage>
</organism>
<dbReference type="OrthoDB" id="10252281at2759"/>
<evidence type="ECO:0000313" key="7">
    <source>
        <dbReference type="EMBL" id="CAH1243583.1"/>
    </source>
</evidence>
<proteinExistence type="predicted"/>
<evidence type="ECO:0000256" key="4">
    <source>
        <dbReference type="ARBA" id="ARBA00040716"/>
    </source>
</evidence>
<evidence type="ECO:0000256" key="1">
    <source>
        <dbReference type="ARBA" id="ARBA00022605"/>
    </source>
</evidence>
<dbReference type="SUPFAM" id="SSF52402">
    <property type="entry name" value="Adenine nucleotide alpha hydrolases-like"/>
    <property type="match status" value="1"/>
</dbReference>
<dbReference type="PANTHER" id="PTHR45937">
    <property type="entry name" value="ASPARAGINE SYNTHETASE DOMAIN-CONTAINING PROTEIN 1"/>
    <property type="match status" value="1"/>
</dbReference>
<keyword evidence="3" id="KW-0315">Glutamine amidotransferase</keyword>
<dbReference type="CDD" id="cd01991">
    <property type="entry name" value="Asn_synthase_B_C"/>
    <property type="match status" value="1"/>
</dbReference>
<dbReference type="InterPro" id="IPR014729">
    <property type="entry name" value="Rossmann-like_a/b/a_fold"/>
</dbReference>
<dbReference type="InterPro" id="IPR001962">
    <property type="entry name" value="Asn_synthase"/>
</dbReference>
<dbReference type="Gene3D" id="3.40.50.620">
    <property type="entry name" value="HUPs"/>
    <property type="match status" value="1"/>
</dbReference>
<dbReference type="CDD" id="cd03766">
    <property type="entry name" value="Gn_AT_II_novel"/>
    <property type="match status" value="1"/>
</dbReference>
<evidence type="ECO:0000313" key="8">
    <source>
        <dbReference type="Proteomes" id="UP000838412"/>
    </source>
</evidence>
<name>A0A8J9YXN9_BRALA</name>
<dbReference type="PROSITE" id="PS51278">
    <property type="entry name" value="GATASE_TYPE_2"/>
    <property type="match status" value="1"/>
</dbReference>
<evidence type="ECO:0000259" key="6">
    <source>
        <dbReference type="PROSITE" id="PS51278"/>
    </source>
</evidence>
<dbReference type="Pfam" id="PF13537">
    <property type="entry name" value="GATase_7"/>
    <property type="match status" value="1"/>
</dbReference>
<dbReference type="GO" id="GO:0004066">
    <property type="term" value="F:asparagine synthase (glutamine-hydrolyzing) activity"/>
    <property type="evidence" value="ECO:0007669"/>
    <property type="project" value="InterPro"/>
</dbReference>
<reference evidence="7" key="1">
    <citation type="submission" date="2022-01" db="EMBL/GenBank/DDBJ databases">
        <authorList>
            <person name="Braso-Vives M."/>
        </authorList>
    </citation>
    <scope>NUCLEOTIDE SEQUENCE</scope>
</reference>
<keyword evidence="2" id="KW-0061">Asparagine biosynthesis</keyword>
<dbReference type="PANTHER" id="PTHR45937:SF1">
    <property type="entry name" value="ASPARAGINE SYNTHETASE DOMAIN-CONTAINING PROTEIN 1"/>
    <property type="match status" value="1"/>
</dbReference>
<keyword evidence="8" id="KW-1185">Reference proteome</keyword>
<dbReference type="SUPFAM" id="SSF56235">
    <property type="entry name" value="N-terminal nucleophile aminohydrolases (Ntn hydrolases)"/>
    <property type="match status" value="1"/>
</dbReference>